<reference evidence="2 4" key="1">
    <citation type="submission" date="2014-07" db="EMBL/GenBank/DDBJ databases">
        <title>Genome of Flavobacterium hydatis DSM 2063.</title>
        <authorList>
            <person name="Pipes S.E."/>
            <person name="Stropko S.J."/>
            <person name="Newman J.D."/>
        </authorList>
    </citation>
    <scope>NUCLEOTIDE SEQUENCE [LARGE SCALE GENOMIC DNA]</scope>
    <source>
        <strain evidence="2 4">DSM 2063</strain>
    </source>
</reference>
<dbReference type="EMBL" id="JPRM01000006">
    <property type="protein sequence ID" value="KFF18258.1"/>
    <property type="molecule type" value="Genomic_DNA"/>
</dbReference>
<dbReference type="OrthoDB" id="9812600at2"/>
<dbReference type="AlphaFoldDB" id="A0A086ANJ4"/>
<evidence type="ECO:0000259" key="1">
    <source>
        <dbReference type="Pfam" id="PF05050"/>
    </source>
</evidence>
<dbReference type="Pfam" id="PF05050">
    <property type="entry name" value="Methyltransf_21"/>
    <property type="match status" value="1"/>
</dbReference>
<evidence type="ECO:0000313" key="3">
    <source>
        <dbReference type="EMBL" id="OXA96999.1"/>
    </source>
</evidence>
<dbReference type="InterPro" id="IPR052514">
    <property type="entry name" value="SAM-dependent_MTase"/>
</dbReference>
<evidence type="ECO:0000313" key="5">
    <source>
        <dbReference type="Proteomes" id="UP000198424"/>
    </source>
</evidence>
<dbReference type="NCBIfam" id="TIGR01444">
    <property type="entry name" value="fkbM_fam"/>
    <property type="match status" value="1"/>
</dbReference>
<reference evidence="3 5" key="2">
    <citation type="submission" date="2016-11" db="EMBL/GenBank/DDBJ databases">
        <title>Whole genomes of Flavobacteriaceae.</title>
        <authorList>
            <person name="Stine C."/>
            <person name="Li C."/>
            <person name="Tadesse D."/>
        </authorList>
    </citation>
    <scope>NUCLEOTIDE SEQUENCE [LARGE SCALE GENOMIC DNA]</scope>
    <source>
        <strain evidence="3 5">ATCC 29551</strain>
    </source>
</reference>
<sequence>MKENIARLLIYVYKNFKRSNFLRNLIKRIVGKDKIKIFFNGFIVQAGIKTSIESGVVFGDYNEVMVLKLIKTYAFKGYDFIDIGANIGLHSLTAASSNSDIEIYSFEPEYFNYQQFVKNIILNDFINIRPFKMGLGNLSENKTLNINEGWNKGKHSLKNNFEGSHKKITIPISTLDVFKDNIKCDNLIIKIDVEGYEKEVIDGAKEVFSQTENCILIIELLEENNGLSTCNEIISNLQKNNFDELYKIIDDNSLYRVNDFNGSADYVFLKGENARKNIKDCIDIDHANKNLD</sequence>
<gene>
    <name evidence="3" type="ORF">B0A62_07045</name>
    <name evidence="2" type="ORF">IW20_04970</name>
</gene>
<organism evidence="2 4">
    <name type="scientific">Flavobacterium hydatis</name>
    <name type="common">Cytophaga aquatilis</name>
    <dbReference type="NCBI Taxonomy" id="991"/>
    <lineage>
        <taxon>Bacteria</taxon>
        <taxon>Pseudomonadati</taxon>
        <taxon>Bacteroidota</taxon>
        <taxon>Flavobacteriia</taxon>
        <taxon>Flavobacteriales</taxon>
        <taxon>Flavobacteriaceae</taxon>
        <taxon>Flavobacterium</taxon>
    </lineage>
</organism>
<dbReference type="Gene3D" id="3.40.50.150">
    <property type="entry name" value="Vaccinia Virus protein VP39"/>
    <property type="match status" value="1"/>
</dbReference>
<dbReference type="eggNOG" id="COG4076">
    <property type="taxonomic scope" value="Bacteria"/>
</dbReference>
<dbReference type="SUPFAM" id="SSF53335">
    <property type="entry name" value="S-adenosyl-L-methionine-dependent methyltransferases"/>
    <property type="match status" value="1"/>
</dbReference>
<comment type="caution">
    <text evidence="2">The sequence shown here is derived from an EMBL/GenBank/DDBJ whole genome shotgun (WGS) entry which is preliminary data.</text>
</comment>
<dbReference type="InterPro" id="IPR006342">
    <property type="entry name" value="FkbM_mtfrase"/>
</dbReference>
<feature type="domain" description="Methyltransferase FkbM" evidence="1">
    <location>
        <begin position="82"/>
        <end position="242"/>
    </location>
</feature>
<dbReference type="PANTHER" id="PTHR34203">
    <property type="entry name" value="METHYLTRANSFERASE, FKBM FAMILY PROTEIN"/>
    <property type="match status" value="1"/>
</dbReference>
<dbReference type="STRING" id="991.IW20_04970"/>
<dbReference type="InterPro" id="IPR029063">
    <property type="entry name" value="SAM-dependent_MTases_sf"/>
</dbReference>
<dbReference type="Proteomes" id="UP000028712">
    <property type="component" value="Unassembled WGS sequence"/>
</dbReference>
<proteinExistence type="predicted"/>
<evidence type="ECO:0000313" key="2">
    <source>
        <dbReference type="EMBL" id="KFF18258.1"/>
    </source>
</evidence>
<name>A0A086ANJ4_FLAHY</name>
<dbReference type="PANTHER" id="PTHR34203:SF15">
    <property type="entry name" value="SLL1173 PROTEIN"/>
    <property type="match status" value="1"/>
</dbReference>
<accession>A0A086ANJ4</accession>
<evidence type="ECO:0000313" key="4">
    <source>
        <dbReference type="Proteomes" id="UP000028712"/>
    </source>
</evidence>
<protein>
    <recommendedName>
        <fullName evidence="1">Methyltransferase FkbM domain-containing protein</fullName>
    </recommendedName>
</protein>
<dbReference type="EMBL" id="MUGY01000004">
    <property type="protein sequence ID" value="OXA96999.1"/>
    <property type="molecule type" value="Genomic_DNA"/>
</dbReference>
<dbReference type="RefSeq" id="WP_035619528.1">
    <property type="nucleotide sequence ID" value="NZ_JBEWQG010000011.1"/>
</dbReference>
<dbReference type="Proteomes" id="UP000198424">
    <property type="component" value="Unassembled WGS sequence"/>
</dbReference>
<keyword evidence="5" id="KW-1185">Reference proteome</keyword>